<name>A0AAD7N4P0_9AGAR</name>
<sequence>MVGLEGPFTRRVHNPPPWNVKSVHPIHLFRTNKGRSLSFARLDTTPAEGHPGGGLPYFLVLEIAKILTGNTTGVLVRQGGPGAPVPHASNVATNCLNANPTDTLQPGSYYYFVEERKTDGVISYSGDYELVADFRHWTMPAQLPPYWKLKRSETPTDTFVHSSTADYVKMKDVRCLITGAQSHLHASPLLPQVEKEWLEANVHQLGSVGNDIVDTPANLITLRADLNSHSFDKGEFVIVPVNEERTLFVIRGNSADILETHGAVVALPERVLDTLLYARLALNAFEATKLQRGWGESESGSGESESGSRKSRTRSRTSDAGTASEDPRPRKKQKQKSKAGDDEGSNGGNGGTRWSSSAGPTTPPSAFIQYVEQEREPWLMEKIDGWKQRVTGVEIEVVEVVNPVV</sequence>
<gene>
    <name evidence="2" type="ORF">B0H16DRAFT_964695</name>
</gene>
<organism evidence="2 3">
    <name type="scientific">Mycena metata</name>
    <dbReference type="NCBI Taxonomy" id="1033252"/>
    <lineage>
        <taxon>Eukaryota</taxon>
        <taxon>Fungi</taxon>
        <taxon>Dikarya</taxon>
        <taxon>Basidiomycota</taxon>
        <taxon>Agaricomycotina</taxon>
        <taxon>Agaricomycetes</taxon>
        <taxon>Agaricomycetidae</taxon>
        <taxon>Agaricales</taxon>
        <taxon>Marasmiineae</taxon>
        <taxon>Mycenaceae</taxon>
        <taxon>Mycena</taxon>
    </lineage>
</organism>
<evidence type="ECO:0000256" key="1">
    <source>
        <dbReference type="SAM" id="MobiDB-lite"/>
    </source>
</evidence>
<evidence type="ECO:0000313" key="2">
    <source>
        <dbReference type="EMBL" id="KAJ7746406.1"/>
    </source>
</evidence>
<reference evidence="2" key="1">
    <citation type="submission" date="2023-03" db="EMBL/GenBank/DDBJ databases">
        <title>Massive genome expansion in bonnet fungi (Mycena s.s.) driven by repeated elements and novel gene families across ecological guilds.</title>
        <authorList>
            <consortium name="Lawrence Berkeley National Laboratory"/>
            <person name="Harder C.B."/>
            <person name="Miyauchi S."/>
            <person name="Viragh M."/>
            <person name="Kuo A."/>
            <person name="Thoen E."/>
            <person name="Andreopoulos B."/>
            <person name="Lu D."/>
            <person name="Skrede I."/>
            <person name="Drula E."/>
            <person name="Henrissat B."/>
            <person name="Morin E."/>
            <person name="Kohler A."/>
            <person name="Barry K."/>
            <person name="LaButti K."/>
            <person name="Morin E."/>
            <person name="Salamov A."/>
            <person name="Lipzen A."/>
            <person name="Mereny Z."/>
            <person name="Hegedus B."/>
            <person name="Baldrian P."/>
            <person name="Stursova M."/>
            <person name="Weitz H."/>
            <person name="Taylor A."/>
            <person name="Grigoriev I.V."/>
            <person name="Nagy L.G."/>
            <person name="Martin F."/>
            <person name="Kauserud H."/>
        </authorList>
    </citation>
    <scope>NUCLEOTIDE SEQUENCE</scope>
    <source>
        <strain evidence="2">CBHHK182m</strain>
    </source>
</reference>
<keyword evidence="3" id="KW-1185">Reference proteome</keyword>
<accession>A0AAD7N4P0</accession>
<dbReference type="AlphaFoldDB" id="A0AAD7N4P0"/>
<proteinExistence type="predicted"/>
<evidence type="ECO:0008006" key="4">
    <source>
        <dbReference type="Google" id="ProtNLM"/>
    </source>
</evidence>
<feature type="compositionally biased region" description="Low complexity" evidence="1">
    <location>
        <begin position="355"/>
        <end position="366"/>
    </location>
</feature>
<dbReference type="Proteomes" id="UP001215598">
    <property type="component" value="Unassembled WGS sequence"/>
</dbReference>
<evidence type="ECO:0000313" key="3">
    <source>
        <dbReference type="Proteomes" id="UP001215598"/>
    </source>
</evidence>
<feature type="compositionally biased region" description="Low complexity" evidence="1">
    <location>
        <begin position="296"/>
        <end position="305"/>
    </location>
</feature>
<protein>
    <recommendedName>
        <fullName evidence="4">HNH nuclease domain-containing protein</fullName>
    </recommendedName>
</protein>
<feature type="region of interest" description="Disordered" evidence="1">
    <location>
        <begin position="292"/>
        <end position="366"/>
    </location>
</feature>
<comment type="caution">
    <text evidence="2">The sequence shown here is derived from an EMBL/GenBank/DDBJ whole genome shotgun (WGS) entry which is preliminary data.</text>
</comment>
<dbReference type="EMBL" id="JARKIB010000080">
    <property type="protein sequence ID" value="KAJ7746406.1"/>
    <property type="molecule type" value="Genomic_DNA"/>
</dbReference>